<dbReference type="AlphaFoldDB" id="X6N218"/>
<evidence type="ECO:0000256" key="1">
    <source>
        <dbReference type="SAM" id="MobiDB-lite"/>
    </source>
</evidence>
<accession>X6N218</accession>
<reference evidence="3 4" key="1">
    <citation type="journal article" date="2013" name="Curr. Biol.">
        <title>The Genome of the Foraminiferan Reticulomyxa filosa.</title>
        <authorList>
            <person name="Glockner G."/>
            <person name="Hulsmann N."/>
            <person name="Schleicher M."/>
            <person name="Noegel A.A."/>
            <person name="Eichinger L."/>
            <person name="Gallinger C."/>
            <person name="Pawlowski J."/>
            <person name="Sierra R."/>
            <person name="Euteneuer U."/>
            <person name="Pillet L."/>
            <person name="Moustafa A."/>
            <person name="Platzer M."/>
            <person name="Groth M."/>
            <person name="Szafranski K."/>
            <person name="Schliwa M."/>
        </authorList>
    </citation>
    <scope>NUCLEOTIDE SEQUENCE [LARGE SCALE GENOMIC DNA]</scope>
</reference>
<feature type="compositionally biased region" description="Basic and acidic residues" evidence="1">
    <location>
        <begin position="54"/>
        <end position="75"/>
    </location>
</feature>
<name>X6N218_RETFI</name>
<dbReference type="InterPro" id="IPR041667">
    <property type="entry name" value="Cupin_8"/>
</dbReference>
<feature type="region of interest" description="Disordered" evidence="1">
    <location>
        <begin position="49"/>
        <end position="81"/>
    </location>
</feature>
<proteinExistence type="predicted"/>
<evidence type="ECO:0000313" key="3">
    <source>
        <dbReference type="EMBL" id="ETO20315.1"/>
    </source>
</evidence>
<protein>
    <recommendedName>
        <fullName evidence="2">Cupin-like domain-containing protein</fullName>
    </recommendedName>
</protein>
<dbReference type="OrthoDB" id="47172at2759"/>
<comment type="caution">
    <text evidence="3">The sequence shown here is derived from an EMBL/GenBank/DDBJ whole genome shotgun (WGS) entry which is preliminary data.</text>
</comment>
<feature type="domain" description="Cupin-like" evidence="2">
    <location>
        <begin position="55"/>
        <end position="190"/>
    </location>
</feature>
<gene>
    <name evidence="3" type="ORF">RFI_16903</name>
</gene>
<sequence>MNLWKPLKKDNSDGEDVRSALNFLSQHIPSAYKLSNVFVTTHPENHFLYYEDSDNQKPKSNEEKEKEKEKEEKKMPSTTPLTQAIQVRTSMEWHDFVTHVSTAAATEEEESITNKKKKCVLSAKESYYLYGQPMPPALLPFIEKPNFLKNQLASTQLSSDDVLLWISTKPTCSPLHFDLCEGLLFQIAGQ</sequence>
<dbReference type="EMBL" id="ASPP01012738">
    <property type="protein sequence ID" value="ETO20315.1"/>
    <property type="molecule type" value="Genomic_DNA"/>
</dbReference>
<dbReference type="Proteomes" id="UP000023152">
    <property type="component" value="Unassembled WGS sequence"/>
</dbReference>
<keyword evidence="4" id="KW-1185">Reference proteome</keyword>
<dbReference type="SUPFAM" id="SSF51197">
    <property type="entry name" value="Clavaminate synthase-like"/>
    <property type="match status" value="1"/>
</dbReference>
<dbReference type="Gene3D" id="2.60.120.650">
    <property type="entry name" value="Cupin"/>
    <property type="match status" value="1"/>
</dbReference>
<dbReference type="Pfam" id="PF13621">
    <property type="entry name" value="Cupin_8"/>
    <property type="match status" value="1"/>
</dbReference>
<evidence type="ECO:0000259" key="2">
    <source>
        <dbReference type="Pfam" id="PF13621"/>
    </source>
</evidence>
<evidence type="ECO:0000313" key="4">
    <source>
        <dbReference type="Proteomes" id="UP000023152"/>
    </source>
</evidence>
<organism evidence="3 4">
    <name type="scientific">Reticulomyxa filosa</name>
    <dbReference type="NCBI Taxonomy" id="46433"/>
    <lineage>
        <taxon>Eukaryota</taxon>
        <taxon>Sar</taxon>
        <taxon>Rhizaria</taxon>
        <taxon>Retaria</taxon>
        <taxon>Foraminifera</taxon>
        <taxon>Monothalamids</taxon>
        <taxon>Reticulomyxidae</taxon>
        <taxon>Reticulomyxa</taxon>
    </lineage>
</organism>